<dbReference type="InterPro" id="IPR006058">
    <property type="entry name" value="2Fe2S_fd_BS"/>
</dbReference>
<dbReference type="InterPro" id="IPR012675">
    <property type="entry name" value="Beta-grasp_dom_sf"/>
</dbReference>
<dbReference type="Gene3D" id="2.40.30.10">
    <property type="entry name" value="Translation factors"/>
    <property type="match status" value="1"/>
</dbReference>
<keyword evidence="1" id="KW-0411">Iron-sulfur</keyword>
<dbReference type="InterPro" id="IPR008333">
    <property type="entry name" value="Cbr1-like_FAD-bd_dom"/>
</dbReference>
<keyword evidence="6" id="KW-1185">Reference proteome</keyword>
<dbReference type="Gene3D" id="3.40.50.80">
    <property type="entry name" value="Nucleotide-binding domain of ferredoxin-NADP reductase (FNR) module"/>
    <property type="match status" value="1"/>
</dbReference>
<evidence type="ECO:0000256" key="2">
    <source>
        <dbReference type="ARBA" id="ARBA00034078"/>
    </source>
</evidence>
<keyword evidence="1" id="KW-0479">Metal-binding</keyword>
<evidence type="ECO:0000259" key="3">
    <source>
        <dbReference type="PROSITE" id="PS51085"/>
    </source>
</evidence>
<dbReference type="InterPro" id="IPR036010">
    <property type="entry name" value="2Fe-2S_ferredoxin-like_sf"/>
</dbReference>
<feature type="domain" description="2Fe-2S ferredoxin-type" evidence="3">
    <location>
        <begin position="1"/>
        <end position="99"/>
    </location>
</feature>
<dbReference type="EMBL" id="CP099397">
    <property type="protein sequence ID" value="USR37698.1"/>
    <property type="molecule type" value="Genomic_DNA"/>
</dbReference>
<feature type="domain" description="FAD-binding FR-type" evidence="4">
    <location>
        <begin position="103"/>
        <end position="203"/>
    </location>
</feature>
<dbReference type="InterPro" id="IPR001709">
    <property type="entry name" value="Flavoprot_Pyr_Nucl_cyt_Rdtase"/>
</dbReference>
<dbReference type="CDD" id="cd06213">
    <property type="entry name" value="oxygenase_e_transfer_subunit"/>
    <property type="match status" value="1"/>
</dbReference>
<organism evidence="5 6">
    <name type="scientific">Ectopseudomonas hydrolytica</name>
    <dbReference type="NCBI Taxonomy" id="2493633"/>
    <lineage>
        <taxon>Bacteria</taxon>
        <taxon>Pseudomonadati</taxon>
        <taxon>Pseudomonadota</taxon>
        <taxon>Gammaproteobacteria</taxon>
        <taxon>Pseudomonadales</taxon>
        <taxon>Pseudomonadaceae</taxon>
        <taxon>Ectopseudomonas</taxon>
    </lineage>
</organism>
<dbReference type="PROSITE" id="PS00197">
    <property type="entry name" value="2FE2S_FER_1"/>
    <property type="match status" value="1"/>
</dbReference>
<dbReference type="InterPro" id="IPR001041">
    <property type="entry name" value="2Fe-2S_ferredoxin-type"/>
</dbReference>
<sequence length="344" mass="37309">MFSLFARRRPSTASINGRTIGVEPKETLLQAALRQGLDFPHSCRVGGCASCKCRLLEGQVRELTETGYILSDEELDQGYILACQSVPKSDVRIAVDMSVQQARRRVEGRVVAQERLTHDITRLLLQLDASLPYKSGQYANLAIEALPGVVRSYSFASPPQADAKVSFFVRRVADGRFSSFVHEHNLLGERVSLEGPLGDFWLRQGAAPLLLIAGGSGLAPILALLQEALASGVTRSLTLLFGAREERDLYALEEISAIAAQWRGPFRFLPVLSALPADAPWQGARGLVTEHLAQVLEPGAHAYLCGPPAMIDAAVAQLVRHGVARAHIHADRFTTQQDTLAASA</sequence>
<evidence type="ECO:0000313" key="6">
    <source>
        <dbReference type="Proteomes" id="UP001054897"/>
    </source>
</evidence>
<dbReference type="InterPro" id="IPR001433">
    <property type="entry name" value="OxRdtase_FAD/NAD-bd"/>
</dbReference>
<dbReference type="InterPro" id="IPR017927">
    <property type="entry name" value="FAD-bd_FR_type"/>
</dbReference>
<comment type="cofactor">
    <cofactor evidence="2">
        <name>[2Fe-2S] cluster</name>
        <dbReference type="ChEBI" id="CHEBI:190135"/>
    </cofactor>
</comment>
<protein>
    <submittedName>
        <fullName evidence="5">2Fe-2S iron-sulfur cluster-binding protein</fullName>
    </submittedName>
</protein>
<dbReference type="Proteomes" id="UP001054897">
    <property type="component" value="Chromosome"/>
</dbReference>
<reference evidence="5" key="1">
    <citation type="submission" date="2022-06" db="EMBL/GenBank/DDBJ databases">
        <title>Complete genome of Pseudomonas hydrolytica DSWY01T.</title>
        <authorList>
            <person name="Jung J."/>
            <person name="Jeon C.O."/>
        </authorList>
    </citation>
    <scope>NUCLEOTIDE SEQUENCE</scope>
    <source>
        <strain evidence="5">DSWY01</strain>
    </source>
</reference>
<evidence type="ECO:0000313" key="5">
    <source>
        <dbReference type="EMBL" id="USR37698.1"/>
    </source>
</evidence>
<dbReference type="CDD" id="cd00207">
    <property type="entry name" value="fer2"/>
    <property type="match status" value="1"/>
</dbReference>
<dbReference type="PANTHER" id="PTHR47354:SF5">
    <property type="entry name" value="PROTEIN RFBI"/>
    <property type="match status" value="1"/>
</dbReference>
<dbReference type="PRINTS" id="PR00410">
    <property type="entry name" value="PHEHYDRXLASE"/>
</dbReference>
<dbReference type="InterPro" id="IPR039261">
    <property type="entry name" value="FNR_nucleotide-bd"/>
</dbReference>
<dbReference type="PANTHER" id="PTHR47354">
    <property type="entry name" value="NADH OXIDOREDUCTASE HCR"/>
    <property type="match status" value="1"/>
</dbReference>
<dbReference type="PRINTS" id="PR00371">
    <property type="entry name" value="FPNCR"/>
</dbReference>
<dbReference type="Gene3D" id="3.10.20.30">
    <property type="match status" value="1"/>
</dbReference>
<evidence type="ECO:0000256" key="1">
    <source>
        <dbReference type="ARBA" id="ARBA00023014"/>
    </source>
</evidence>
<dbReference type="InterPro" id="IPR017938">
    <property type="entry name" value="Riboflavin_synthase-like_b-brl"/>
</dbReference>
<dbReference type="SUPFAM" id="SSF54292">
    <property type="entry name" value="2Fe-2S ferredoxin-like"/>
    <property type="match status" value="1"/>
</dbReference>
<dbReference type="Pfam" id="PF00175">
    <property type="entry name" value="NAD_binding_1"/>
    <property type="match status" value="1"/>
</dbReference>
<name>A0ABY5A245_9GAMM</name>
<dbReference type="GeneID" id="300081994"/>
<keyword evidence="1" id="KW-0408">Iron</keyword>
<dbReference type="PROSITE" id="PS51384">
    <property type="entry name" value="FAD_FR"/>
    <property type="match status" value="1"/>
</dbReference>
<dbReference type="Pfam" id="PF00970">
    <property type="entry name" value="FAD_binding_6"/>
    <property type="match status" value="1"/>
</dbReference>
<gene>
    <name evidence="5" type="ORF">L1F06_013445</name>
</gene>
<accession>A0ABY5A245</accession>
<dbReference type="Pfam" id="PF00111">
    <property type="entry name" value="Fer2"/>
    <property type="match status" value="1"/>
</dbReference>
<dbReference type="PROSITE" id="PS51085">
    <property type="entry name" value="2FE2S_FER_2"/>
    <property type="match status" value="1"/>
</dbReference>
<evidence type="ECO:0000259" key="4">
    <source>
        <dbReference type="PROSITE" id="PS51384"/>
    </source>
</evidence>
<proteinExistence type="predicted"/>
<dbReference type="SUPFAM" id="SSF52343">
    <property type="entry name" value="Ferredoxin reductase-like, C-terminal NADP-linked domain"/>
    <property type="match status" value="1"/>
</dbReference>
<dbReference type="InterPro" id="IPR050415">
    <property type="entry name" value="MRET"/>
</dbReference>
<dbReference type="RefSeq" id="WP_003239854.1">
    <property type="nucleotide sequence ID" value="NZ_CP099397.1"/>
</dbReference>
<dbReference type="SUPFAM" id="SSF63380">
    <property type="entry name" value="Riboflavin synthase domain-like"/>
    <property type="match status" value="1"/>
</dbReference>